<evidence type="ECO:0000313" key="1">
    <source>
        <dbReference type="EMBL" id="GFU59076.1"/>
    </source>
</evidence>
<organism evidence="1 2">
    <name type="scientific">Nephila pilipes</name>
    <name type="common">Giant wood spider</name>
    <name type="synonym">Nephila maculata</name>
    <dbReference type="NCBI Taxonomy" id="299642"/>
    <lineage>
        <taxon>Eukaryota</taxon>
        <taxon>Metazoa</taxon>
        <taxon>Ecdysozoa</taxon>
        <taxon>Arthropoda</taxon>
        <taxon>Chelicerata</taxon>
        <taxon>Arachnida</taxon>
        <taxon>Araneae</taxon>
        <taxon>Araneomorphae</taxon>
        <taxon>Entelegynae</taxon>
        <taxon>Araneoidea</taxon>
        <taxon>Nephilidae</taxon>
        <taxon>Nephila</taxon>
    </lineage>
</organism>
<protein>
    <submittedName>
        <fullName evidence="1">Uncharacterized protein</fullName>
    </submittedName>
</protein>
<accession>A0A8X6R4N2</accession>
<dbReference type="AlphaFoldDB" id="A0A8X6R4N2"/>
<gene>
    <name evidence="1" type="ORF">NPIL_277351</name>
</gene>
<dbReference type="Proteomes" id="UP000887013">
    <property type="component" value="Unassembled WGS sequence"/>
</dbReference>
<sequence length="122" mass="14217">MDISWVPNMTHIPLILNPLPDPHLVGSLSLHKACRYQIPFQHIFVLIIRHTVLLGACRPYLPKLCRFLRLFYPFDLYLARLLGFGPVDTIHLTTVKTLNWTCFHSTRSDITGLVEEYIRVFE</sequence>
<name>A0A8X6R4N2_NEPPI</name>
<comment type="caution">
    <text evidence="1">The sequence shown here is derived from an EMBL/GenBank/DDBJ whole genome shotgun (WGS) entry which is preliminary data.</text>
</comment>
<keyword evidence="2" id="KW-1185">Reference proteome</keyword>
<dbReference type="EMBL" id="BMAW01040277">
    <property type="protein sequence ID" value="GFU59076.1"/>
    <property type="molecule type" value="Genomic_DNA"/>
</dbReference>
<proteinExistence type="predicted"/>
<evidence type="ECO:0000313" key="2">
    <source>
        <dbReference type="Proteomes" id="UP000887013"/>
    </source>
</evidence>
<reference evidence="1" key="1">
    <citation type="submission" date="2020-08" db="EMBL/GenBank/DDBJ databases">
        <title>Multicomponent nature underlies the extraordinary mechanical properties of spider dragline silk.</title>
        <authorList>
            <person name="Kono N."/>
            <person name="Nakamura H."/>
            <person name="Mori M."/>
            <person name="Yoshida Y."/>
            <person name="Ohtoshi R."/>
            <person name="Malay A.D."/>
            <person name="Moran D.A.P."/>
            <person name="Tomita M."/>
            <person name="Numata K."/>
            <person name="Arakawa K."/>
        </authorList>
    </citation>
    <scope>NUCLEOTIDE SEQUENCE</scope>
</reference>